<accession>A0A9X3TRA7</accession>
<dbReference type="RefSeq" id="WP_029100685.1">
    <property type="nucleotide sequence ID" value="NZ_JAPYYP010000013.1"/>
</dbReference>
<protein>
    <submittedName>
        <fullName evidence="2">MOSC domain-containing protein</fullName>
    </submittedName>
</protein>
<dbReference type="AlphaFoldDB" id="A0A9X3TRA7"/>
<dbReference type="InterPro" id="IPR005303">
    <property type="entry name" value="MOCOS_middle"/>
</dbReference>
<dbReference type="Gene3D" id="2.40.33.20">
    <property type="entry name" value="PK beta-barrel domain-like"/>
    <property type="match status" value="1"/>
</dbReference>
<dbReference type="PROSITE" id="PS51340">
    <property type="entry name" value="MOSC"/>
    <property type="match status" value="1"/>
</dbReference>
<dbReference type="GO" id="GO:0030170">
    <property type="term" value="F:pyridoxal phosphate binding"/>
    <property type="evidence" value="ECO:0007669"/>
    <property type="project" value="InterPro"/>
</dbReference>
<sequence>MKKVGTLAAIFCHPVKAMRGERLTTCRVDAFGVYGDRGYYFRDESRNGKCLSADAVPGILGYTARLAGESGEDAYPEVRVTAPDGTVYGWEETLFAKVAETTGRPVTAVRSTPREGGENWEDHVLLVTDASLREIARLVGRESLDPRRFRANFVVVLDEDTPFAEDAWLGRRLRINDVELQVNKPCERCMSVNIDPDTLEIHPAVLKTVVKRHRNHFGVYASVVTQGRVAEGDEVFVEEP</sequence>
<evidence type="ECO:0000259" key="1">
    <source>
        <dbReference type="PROSITE" id="PS51340"/>
    </source>
</evidence>
<reference evidence="2" key="1">
    <citation type="submission" date="2022-12" db="EMBL/GenBank/DDBJ databases">
        <title>Draft genome sequence of the thermophilic strain Brevibacillus thermoruber HT42, isolated from Los Humeros, Puebla, Mexico, with biotechnological potential.</title>
        <authorList>
            <person name="Lara Sanchez J."/>
            <person name="Solis Palacios R."/>
            <person name="Bustos Baena A.S."/>
            <person name="Ruz Baez A.E."/>
            <person name="Espinosa Luna G."/>
            <person name="Oliart Ros R.M."/>
        </authorList>
    </citation>
    <scope>NUCLEOTIDE SEQUENCE</scope>
    <source>
        <strain evidence="2">HT42</strain>
    </source>
</reference>
<dbReference type="GO" id="GO:0030151">
    <property type="term" value="F:molybdenum ion binding"/>
    <property type="evidence" value="ECO:0007669"/>
    <property type="project" value="InterPro"/>
</dbReference>
<dbReference type="EMBL" id="JAPYYP010000013">
    <property type="protein sequence ID" value="MDA5109110.1"/>
    <property type="molecule type" value="Genomic_DNA"/>
</dbReference>
<dbReference type="GO" id="GO:0003824">
    <property type="term" value="F:catalytic activity"/>
    <property type="evidence" value="ECO:0007669"/>
    <property type="project" value="InterPro"/>
</dbReference>
<dbReference type="SUPFAM" id="SSF50800">
    <property type="entry name" value="PK beta-barrel domain-like"/>
    <property type="match status" value="1"/>
</dbReference>
<dbReference type="InterPro" id="IPR011037">
    <property type="entry name" value="Pyrv_Knase-like_insert_dom_sf"/>
</dbReference>
<comment type="caution">
    <text evidence="2">The sequence shown here is derived from an EMBL/GenBank/DDBJ whole genome shotgun (WGS) entry which is preliminary data.</text>
</comment>
<name>A0A9X3TRA7_9BACL</name>
<organism evidence="2 3">
    <name type="scientific">Brevibacillus thermoruber</name>
    <dbReference type="NCBI Taxonomy" id="33942"/>
    <lineage>
        <taxon>Bacteria</taxon>
        <taxon>Bacillati</taxon>
        <taxon>Bacillota</taxon>
        <taxon>Bacilli</taxon>
        <taxon>Bacillales</taxon>
        <taxon>Paenibacillaceae</taxon>
        <taxon>Brevibacillus</taxon>
    </lineage>
</organism>
<evidence type="ECO:0000313" key="3">
    <source>
        <dbReference type="Proteomes" id="UP001151071"/>
    </source>
</evidence>
<dbReference type="InterPro" id="IPR005302">
    <property type="entry name" value="MoCF_Sase_C"/>
</dbReference>
<evidence type="ECO:0000313" key="2">
    <source>
        <dbReference type="EMBL" id="MDA5109110.1"/>
    </source>
</evidence>
<dbReference type="InterPro" id="IPR052716">
    <property type="entry name" value="MOSC_domain"/>
</dbReference>
<feature type="domain" description="MOSC" evidence="1">
    <location>
        <begin position="75"/>
        <end position="238"/>
    </location>
</feature>
<dbReference type="Pfam" id="PF03476">
    <property type="entry name" value="MOSC_N"/>
    <property type="match status" value="1"/>
</dbReference>
<dbReference type="Proteomes" id="UP001151071">
    <property type="component" value="Unassembled WGS sequence"/>
</dbReference>
<keyword evidence="3" id="KW-1185">Reference proteome</keyword>
<dbReference type="PANTHER" id="PTHR36930">
    <property type="entry name" value="METAL-SULFUR CLUSTER BIOSYNTHESIS PROTEINS YUAD-RELATED"/>
    <property type="match status" value="1"/>
</dbReference>
<dbReference type="Pfam" id="PF03473">
    <property type="entry name" value="MOSC"/>
    <property type="match status" value="1"/>
</dbReference>
<dbReference type="PANTHER" id="PTHR36930:SF1">
    <property type="entry name" value="MOSC DOMAIN-CONTAINING PROTEIN"/>
    <property type="match status" value="1"/>
</dbReference>
<gene>
    <name evidence="2" type="ORF">O3V59_12110</name>
</gene>
<proteinExistence type="predicted"/>